<keyword evidence="2" id="KW-0694">RNA-binding</keyword>
<name>A0AA36JD30_9DINO</name>
<evidence type="ECO:0000313" key="6">
    <source>
        <dbReference type="Proteomes" id="UP001178507"/>
    </source>
</evidence>
<feature type="domain" description="K Homology" evidence="4">
    <location>
        <begin position="3"/>
        <end position="76"/>
    </location>
</feature>
<dbReference type="InterPro" id="IPR036612">
    <property type="entry name" value="KH_dom_type_1_sf"/>
</dbReference>
<comment type="similarity">
    <text evidence="1">Belongs to the oxoprolinase family.</text>
</comment>
<protein>
    <recommendedName>
        <fullName evidence="4">K Homology domain-containing protein</fullName>
    </recommendedName>
</protein>
<dbReference type="PANTHER" id="PTHR11365:SF23">
    <property type="entry name" value="HYPOTHETICAL 5-OXOPROLINASE (EUROFUNG)-RELATED"/>
    <property type="match status" value="1"/>
</dbReference>
<dbReference type="GO" id="GO:0017168">
    <property type="term" value="F:5-oxoprolinase (ATP-hydrolyzing) activity"/>
    <property type="evidence" value="ECO:0007669"/>
    <property type="project" value="TreeGrafter"/>
</dbReference>
<evidence type="ECO:0000256" key="1">
    <source>
        <dbReference type="ARBA" id="ARBA00010403"/>
    </source>
</evidence>
<dbReference type="InterPro" id="IPR004088">
    <property type="entry name" value="KH_dom_type_1"/>
</dbReference>
<dbReference type="GO" id="GO:0006749">
    <property type="term" value="P:glutathione metabolic process"/>
    <property type="evidence" value="ECO:0007669"/>
    <property type="project" value="TreeGrafter"/>
</dbReference>
<dbReference type="PANTHER" id="PTHR11365">
    <property type="entry name" value="5-OXOPROLINASE RELATED"/>
    <property type="match status" value="1"/>
</dbReference>
<dbReference type="Pfam" id="PF05378">
    <property type="entry name" value="Hydant_A_N"/>
    <property type="match status" value="1"/>
</dbReference>
<dbReference type="InterPro" id="IPR008040">
    <property type="entry name" value="Hydant_A_N"/>
</dbReference>
<proteinExistence type="inferred from homology"/>
<reference evidence="5" key="1">
    <citation type="submission" date="2023-08" db="EMBL/GenBank/DDBJ databases">
        <authorList>
            <person name="Chen Y."/>
            <person name="Shah S."/>
            <person name="Dougan E. K."/>
            <person name="Thang M."/>
            <person name="Chan C."/>
        </authorList>
    </citation>
    <scope>NUCLEOTIDE SEQUENCE</scope>
</reference>
<evidence type="ECO:0000313" key="5">
    <source>
        <dbReference type="EMBL" id="CAJ1402826.1"/>
    </source>
</evidence>
<comment type="caution">
    <text evidence="5">The sequence shown here is derived from an EMBL/GenBank/DDBJ whole genome shotgun (WGS) entry which is preliminary data.</text>
</comment>
<dbReference type="GO" id="GO:0005829">
    <property type="term" value="C:cytosol"/>
    <property type="evidence" value="ECO:0007669"/>
    <property type="project" value="TreeGrafter"/>
</dbReference>
<dbReference type="Gene3D" id="3.30.1370.10">
    <property type="entry name" value="K Homology domain, type 1"/>
    <property type="match status" value="2"/>
</dbReference>
<dbReference type="GO" id="GO:0003723">
    <property type="term" value="F:RNA binding"/>
    <property type="evidence" value="ECO:0007669"/>
    <property type="project" value="UniProtKB-UniRule"/>
</dbReference>
<feature type="region of interest" description="Disordered" evidence="3">
    <location>
        <begin position="804"/>
        <end position="832"/>
    </location>
</feature>
<dbReference type="InterPro" id="IPR004087">
    <property type="entry name" value="KH_dom"/>
</dbReference>
<dbReference type="Pfam" id="PF01968">
    <property type="entry name" value="Hydantoinase_A"/>
    <property type="match status" value="1"/>
</dbReference>
<dbReference type="SUPFAM" id="SSF54791">
    <property type="entry name" value="Eukaryotic type KH-domain (KH-domain type I)"/>
    <property type="match status" value="2"/>
</dbReference>
<dbReference type="SMART" id="SM00322">
    <property type="entry name" value="KH"/>
    <property type="match status" value="2"/>
</dbReference>
<gene>
    <name evidence="5" type="ORF">EVOR1521_LOCUS25618</name>
</gene>
<dbReference type="InterPro" id="IPR002821">
    <property type="entry name" value="Hydantoinase_A"/>
</dbReference>
<organism evidence="5 6">
    <name type="scientific">Effrenium voratum</name>
    <dbReference type="NCBI Taxonomy" id="2562239"/>
    <lineage>
        <taxon>Eukaryota</taxon>
        <taxon>Sar</taxon>
        <taxon>Alveolata</taxon>
        <taxon>Dinophyceae</taxon>
        <taxon>Suessiales</taxon>
        <taxon>Symbiodiniaceae</taxon>
        <taxon>Effrenium</taxon>
    </lineage>
</organism>
<dbReference type="InterPro" id="IPR003692">
    <property type="entry name" value="Hydantoinase_B"/>
</dbReference>
<dbReference type="CDD" id="cd00105">
    <property type="entry name" value="KH-I"/>
    <property type="match status" value="1"/>
</dbReference>
<accession>A0AA36JD30</accession>
<dbReference type="EMBL" id="CAUJNA010003469">
    <property type="protein sequence ID" value="CAJ1402826.1"/>
    <property type="molecule type" value="Genomic_DNA"/>
</dbReference>
<sequence length="1428" mass="152493">MNFPVPWRCLLPHEAVDFVTYNNNEILTQLSNSTGAMIDVSGDRDTPKRLSDRIITISGQADQKERACLGIVEKLRKLQDLLDSEIGFFVIIVPATAIPVIVGIKGATIAEVLAGTGVEISIGKENVMGMPDTPIGLEGTAAQVTLAVGNIHKVIQDMADRGRLLPADFKYRPEKAAAQLAAGAGAYLPEVSLPPADHDIFYGMDPTQNFRTKAKIVVDTGLAGGTFTDAVLEDGEEVVQRFPVKVLTTALAPAKGLVAAALKALEAGHREARQVRLVLHGTTLATNALLERKGARAALITTRGFRDLLEMGRGGLHDRYNLEARCTPPLIPRSLCFEVAQRTLPDGSELEPVDEAEVEALADSVYFCTSSGVSPEIREFERFSTAAANAYVQPLMSSYLKEAQKVLIENGFACPLLLMTSGGGLMDADTAAMFPVRLIESGPAGGAVLAENVAREAQAEAVLSLDMGGTTAKLCAISRGRAGVTRKFEVDRADLFKKNSGLPVQIPCIDLVEISGGGGSIASISAVGNVKVGPQSAGSNPGPACYDRGGTLPTVTDADLVLGRLEPGSLAKGEVKLKPCRARAALQGLAQSLEVSVEEAAQCVAEGVEDSLAAAAQAVALEHGLDLPRSVLVAFGGAAPLRAAHLAERLGIRSVVIPPDASVGSAIGFFSAPLAFEALKSCRMPLSCFDPAKVNAVFRQLWHKTVSVVAAGAARWKPGRPPKERRRAYARYVGQGHEIAIGLPNRDLESNDPEMLKQEFETEYARLGFICLNEEIEFRAFALEVVADADPLAWPQERYRAKSKPAETSMLSHAEHEALAQPSGKRPAHNDQSEEAWHFTYERMNLRVGELVRGPASITEPYTTTSVTDSFNCWLLSNGFLQLQARANVAERTTRQNGLWLGVQGPCIENRLAWARLLAIMEDQAHFVLRSAFCPLIRESGAVLCGALSVSGQLIAQSELSCPSLTGSLLHAATGHLQELQSLAPDHCFVNVNPGACRSQADIMVVSPVHSEGRLMAYVAAVARTTHLPSRAATISRGAISQLGEAARDIAALVASCDLARRRLLALLAEKHLTVQSFSEYILKESQQALLKNMQGLQGKDYKSSRNIKIREGLTYEVKLTSCIRLCDTHRLSICLSADGQSSKAPTRKLTRPRGSPAYVATSFARFACMAILGRDVPVNSGSWDTLCVEVETGSLLDAAPADAASDPAQLAYFLPDLIFDCLAVPLQERIPAESSACSPGVQWRSDDLQSQMILNQGGGMGAHMTKDGTSTLFPSGIQSIPVEIAEMAGAVLFKCKELISDSAGAGQSRGGMGVRWQLEARQAMVAEVTACRDGPVGRQGGGNGTPSALQLKRKGDGLESDMSYAMNPGDVLQLETAGGGGFGPPVKRRREAVLHDVREGYISKARAISDYGLSNSDLEKQSDLQNE</sequence>
<dbReference type="InterPro" id="IPR045079">
    <property type="entry name" value="Oxoprolinase-like"/>
</dbReference>
<dbReference type="Pfam" id="PF02538">
    <property type="entry name" value="Hydantoinase_B"/>
    <property type="match status" value="2"/>
</dbReference>
<keyword evidence="6" id="KW-1185">Reference proteome</keyword>
<evidence type="ECO:0000256" key="2">
    <source>
        <dbReference type="PROSITE-ProRule" id="PRU00117"/>
    </source>
</evidence>
<dbReference type="Pfam" id="PF00013">
    <property type="entry name" value="KH_1"/>
    <property type="match status" value="1"/>
</dbReference>
<dbReference type="Proteomes" id="UP001178507">
    <property type="component" value="Unassembled WGS sequence"/>
</dbReference>
<evidence type="ECO:0000256" key="3">
    <source>
        <dbReference type="SAM" id="MobiDB-lite"/>
    </source>
</evidence>
<dbReference type="PROSITE" id="PS50084">
    <property type="entry name" value="KH_TYPE_1"/>
    <property type="match status" value="1"/>
</dbReference>
<feature type="domain" description="K Homology" evidence="4">
    <location>
        <begin position="85"/>
        <end position="156"/>
    </location>
</feature>
<evidence type="ECO:0000259" key="4">
    <source>
        <dbReference type="SMART" id="SM00322"/>
    </source>
</evidence>